<keyword evidence="2" id="KW-1185">Reference proteome</keyword>
<name>A0ABU5XK69_9MYCO</name>
<evidence type="ECO:0000313" key="2">
    <source>
        <dbReference type="Proteomes" id="UP001299596"/>
    </source>
</evidence>
<dbReference type="Proteomes" id="UP001299596">
    <property type="component" value="Unassembled WGS sequence"/>
</dbReference>
<gene>
    <name evidence="1" type="ORF">K6T79_16625</name>
</gene>
<reference evidence="1 2" key="1">
    <citation type="submission" date="2023-12" db="EMBL/GenBank/DDBJ databases">
        <title>Description of new species of Mycobacterium terrae complex isolated from sewage at the Sao Paulo Zoological Park Foundation in Brazil.</title>
        <authorList>
            <person name="Romagnoli C.L."/>
            <person name="Conceicao E.C."/>
            <person name="Machado E."/>
            <person name="Barreto L.B.P.F."/>
            <person name="Sharma A."/>
            <person name="Silva N.M."/>
            <person name="Marques L.E."/>
            <person name="Juliana M.A."/>
            <person name="Lourenco M.C.S."/>
            <person name="Digiampietri L.A."/>
            <person name="Suffys P.N."/>
            <person name="Viana-Niero C."/>
        </authorList>
    </citation>
    <scope>NUCLEOTIDE SEQUENCE [LARGE SCALE GENOMIC DNA]</scope>
    <source>
        <strain evidence="1 2">MYC098</strain>
    </source>
</reference>
<evidence type="ECO:0000313" key="1">
    <source>
        <dbReference type="EMBL" id="MEB3022671.1"/>
    </source>
</evidence>
<comment type="caution">
    <text evidence="1">The sequence shown here is derived from an EMBL/GenBank/DDBJ whole genome shotgun (WGS) entry which is preliminary data.</text>
</comment>
<dbReference type="RefSeq" id="WP_225404402.1">
    <property type="nucleotide sequence ID" value="NZ_JAYJJR010000011.1"/>
</dbReference>
<organism evidence="1 2">
    <name type="scientific">[Mycobacterium] crassicus</name>
    <dbReference type="NCBI Taxonomy" id="2872309"/>
    <lineage>
        <taxon>Bacteria</taxon>
        <taxon>Bacillati</taxon>
        <taxon>Actinomycetota</taxon>
        <taxon>Actinomycetes</taxon>
        <taxon>Mycobacteriales</taxon>
        <taxon>Mycobacteriaceae</taxon>
        <taxon>Mycolicibacter</taxon>
    </lineage>
</organism>
<dbReference type="EMBL" id="JAYJJR010000011">
    <property type="protein sequence ID" value="MEB3022671.1"/>
    <property type="molecule type" value="Genomic_DNA"/>
</dbReference>
<sequence>MAKVKTALRYLTRWWKAFDGGIKTFNKQIETVVRATVGSTVTVVLMGSAGAACSHGC</sequence>
<protein>
    <submittedName>
        <fullName evidence="1">Uncharacterized protein</fullName>
    </submittedName>
</protein>
<accession>A0ABU5XK69</accession>
<proteinExistence type="predicted"/>